<name>A0A382X492_9ZZZZ</name>
<dbReference type="CDD" id="cd01104">
    <property type="entry name" value="HTH_MlrA-CarA"/>
    <property type="match status" value="1"/>
</dbReference>
<sequence length="134" mass="15288">MNNTYSISFISNACGVRPHTIRTWEKRYKAFSPERTDGGQRIYSEDDLNKGRLIVSLLEQGHPISRLAGKSMQDLRNLVIEEKIESFQSNKMLTSVGIKKLLTHLSNFDLGLISSEMLRLRLSIGAKEFIFKVL</sequence>
<dbReference type="EMBL" id="UINC01164858">
    <property type="protein sequence ID" value="SVD65922.1"/>
    <property type="molecule type" value="Genomic_DNA"/>
</dbReference>
<evidence type="ECO:0000256" key="3">
    <source>
        <dbReference type="ARBA" id="ARBA00023163"/>
    </source>
</evidence>
<keyword evidence="2" id="KW-0238">DNA-binding</keyword>
<dbReference type="PANTHER" id="PTHR30204:SF67">
    <property type="entry name" value="HTH-TYPE TRANSCRIPTIONAL REGULATOR MLRA-RELATED"/>
    <property type="match status" value="1"/>
</dbReference>
<evidence type="ECO:0000256" key="2">
    <source>
        <dbReference type="ARBA" id="ARBA00023125"/>
    </source>
</evidence>
<dbReference type="PANTHER" id="PTHR30204">
    <property type="entry name" value="REDOX-CYCLING DRUG-SENSING TRANSCRIPTIONAL ACTIVATOR SOXR"/>
    <property type="match status" value="1"/>
</dbReference>
<feature type="domain" description="HTH merR-type" evidence="4">
    <location>
        <begin position="4"/>
        <end position="75"/>
    </location>
</feature>
<dbReference type="GO" id="GO:0003700">
    <property type="term" value="F:DNA-binding transcription factor activity"/>
    <property type="evidence" value="ECO:0007669"/>
    <property type="project" value="InterPro"/>
</dbReference>
<protein>
    <recommendedName>
        <fullName evidence="4">HTH merR-type domain-containing protein</fullName>
    </recommendedName>
</protein>
<evidence type="ECO:0000259" key="4">
    <source>
        <dbReference type="PROSITE" id="PS50937"/>
    </source>
</evidence>
<dbReference type="PROSITE" id="PS50937">
    <property type="entry name" value="HTH_MERR_2"/>
    <property type="match status" value="1"/>
</dbReference>
<organism evidence="5">
    <name type="scientific">marine metagenome</name>
    <dbReference type="NCBI Taxonomy" id="408172"/>
    <lineage>
        <taxon>unclassified sequences</taxon>
        <taxon>metagenomes</taxon>
        <taxon>ecological metagenomes</taxon>
    </lineage>
</organism>
<keyword evidence="3" id="KW-0804">Transcription</keyword>
<dbReference type="SUPFAM" id="SSF46955">
    <property type="entry name" value="Putative DNA-binding domain"/>
    <property type="match status" value="1"/>
</dbReference>
<gene>
    <name evidence="5" type="ORF">METZ01_LOCUS418776</name>
</gene>
<dbReference type="InterPro" id="IPR009061">
    <property type="entry name" value="DNA-bd_dom_put_sf"/>
</dbReference>
<dbReference type="InterPro" id="IPR047057">
    <property type="entry name" value="MerR_fam"/>
</dbReference>
<dbReference type="SMART" id="SM00422">
    <property type="entry name" value="HTH_MERR"/>
    <property type="match status" value="1"/>
</dbReference>
<keyword evidence="1" id="KW-0805">Transcription regulation</keyword>
<evidence type="ECO:0000256" key="1">
    <source>
        <dbReference type="ARBA" id="ARBA00023015"/>
    </source>
</evidence>
<proteinExistence type="predicted"/>
<dbReference type="Gene3D" id="1.10.1660.10">
    <property type="match status" value="1"/>
</dbReference>
<dbReference type="Pfam" id="PF13411">
    <property type="entry name" value="MerR_1"/>
    <property type="match status" value="1"/>
</dbReference>
<accession>A0A382X492</accession>
<feature type="non-terminal residue" evidence="5">
    <location>
        <position position="134"/>
    </location>
</feature>
<dbReference type="InterPro" id="IPR000551">
    <property type="entry name" value="MerR-type_HTH_dom"/>
</dbReference>
<dbReference type="GO" id="GO:0003677">
    <property type="term" value="F:DNA binding"/>
    <property type="evidence" value="ECO:0007669"/>
    <property type="project" value="UniProtKB-KW"/>
</dbReference>
<evidence type="ECO:0000313" key="5">
    <source>
        <dbReference type="EMBL" id="SVD65922.1"/>
    </source>
</evidence>
<dbReference type="AlphaFoldDB" id="A0A382X492"/>
<reference evidence="5" key="1">
    <citation type="submission" date="2018-05" db="EMBL/GenBank/DDBJ databases">
        <authorList>
            <person name="Lanie J.A."/>
            <person name="Ng W.-L."/>
            <person name="Kazmierczak K.M."/>
            <person name="Andrzejewski T.M."/>
            <person name="Davidsen T.M."/>
            <person name="Wayne K.J."/>
            <person name="Tettelin H."/>
            <person name="Glass J.I."/>
            <person name="Rusch D."/>
            <person name="Podicherti R."/>
            <person name="Tsui H.-C.T."/>
            <person name="Winkler M.E."/>
        </authorList>
    </citation>
    <scope>NUCLEOTIDE SEQUENCE</scope>
</reference>